<dbReference type="GO" id="GO:0006950">
    <property type="term" value="P:response to stress"/>
    <property type="evidence" value="ECO:0007669"/>
    <property type="project" value="UniProtKB-ARBA"/>
</dbReference>
<dbReference type="EMBL" id="NGKB01000001">
    <property type="protein sequence ID" value="RSU16819.1"/>
    <property type="molecule type" value="Genomic_DNA"/>
</dbReference>
<accession>A0A430B934</accession>
<dbReference type="GeneID" id="95579824"/>
<protein>
    <submittedName>
        <fullName evidence="2">SprT family protein</fullName>
    </submittedName>
</protein>
<comment type="caution">
    <text evidence="2">The sequence shown here is derived from an EMBL/GenBank/DDBJ whole genome shotgun (WGS) entry which is preliminary data.</text>
</comment>
<evidence type="ECO:0000313" key="3">
    <source>
        <dbReference type="Proteomes" id="UP000288028"/>
    </source>
</evidence>
<keyword evidence="3" id="KW-1185">Reference proteome</keyword>
<dbReference type="InterPro" id="IPR006640">
    <property type="entry name" value="SprT-like_domain"/>
</dbReference>
<name>A0A430B934_9ENTE</name>
<dbReference type="Proteomes" id="UP000288028">
    <property type="component" value="Unassembled WGS sequence"/>
</dbReference>
<sequence length="148" mass="17679">MTNEELQQLVEDISLKSFNRPFTHQATFNNRLRTTGGRYHLSDHRLDFNPRVFEIYGLEELVGVIKHELCHYHLHLEKKGYQHKDQDFKRLLKETGGSRFVRPLQKRSDIKYHYYECLKCHGTIIRARKINTEKYVCQCGGKLKNMVR</sequence>
<evidence type="ECO:0000259" key="1">
    <source>
        <dbReference type="SMART" id="SM00731"/>
    </source>
</evidence>
<dbReference type="OrthoDB" id="9799909at2"/>
<dbReference type="RefSeq" id="WP_126791022.1">
    <property type="nucleotide sequence ID" value="NZ_CP060720.1"/>
</dbReference>
<reference evidence="2 3" key="1">
    <citation type="submission" date="2017-05" db="EMBL/GenBank/DDBJ databases">
        <title>Vagococcus spp. assemblies.</title>
        <authorList>
            <person name="Gulvik C.A."/>
        </authorList>
    </citation>
    <scope>NUCLEOTIDE SEQUENCE [LARGE SCALE GENOMIC DNA]</scope>
    <source>
        <strain evidence="2 3">SS1714</strain>
    </source>
</reference>
<dbReference type="AlphaFoldDB" id="A0A430B934"/>
<dbReference type="Pfam" id="PF10263">
    <property type="entry name" value="SprT-like"/>
    <property type="match status" value="1"/>
</dbReference>
<organism evidence="2 3">
    <name type="scientific">Vagococcus carniphilus</name>
    <dbReference type="NCBI Taxonomy" id="218144"/>
    <lineage>
        <taxon>Bacteria</taxon>
        <taxon>Bacillati</taxon>
        <taxon>Bacillota</taxon>
        <taxon>Bacilli</taxon>
        <taxon>Lactobacillales</taxon>
        <taxon>Enterococcaceae</taxon>
        <taxon>Vagococcus</taxon>
    </lineage>
</organism>
<feature type="domain" description="SprT-like" evidence="1">
    <location>
        <begin position="4"/>
        <end position="146"/>
    </location>
</feature>
<evidence type="ECO:0000313" key="2">
    <source>
        <dbReference type="EMBL" id="RSU16819.1"/>
    </source>
</evidence>
<dbReference type="NCBIfam" id="NF003339">
    <property type="entry name" value="PRK04351.1"/>
    <property type="match status" value="1"/>
</dbReference>
<dbReference type="SMART" id="SM00731">
    <property type="entry name" value="SprT"/>
    <property type="match status" value="1"/>
</dbReference>
<gene>
    <name evidence="2" type="ORF">CBF28_01130</name>
</gene>
<proteinExistence type="predicted"/>